<evidence type="ECO:0000313" key="1">
    <source>
        <dbReference type="EMBL" id="RSL29193.1"/>
    </source>
</evidence>
<organism evidence="1 2">
    <name type="scientific">Salibacterium salarium</name>
    <dbReference type="NCBI Taxonomy" id="284579"/>
    <lineage>
        <taxon>Bacteria</taxon>
        <taxon>Bacillati</taxon>
        <taxon>Bacillota</taxon>
        <taxon>Bacilli</taxon>
        <taxon>Bacillales</taxon>
        <taxon>Bacillaceae</taxon>
    </lineage>
</organism>
<name>A0A3R9QFD2_9BACI</name>
<evidence type="ECO:0000313" key="2">
    <source>
        <dbReference type="Proteomes" id="UP000275076"/>
    </source>
</evidence>
<dbReference type="AlphaFoldDB" id="A0A3R9QFD2"/>
<accession>A0A3R9QFD2</accession>
<sequence>MPKPEKAYQLVYIVFHRTSIPLNVRIIELSMMPRTFVPLFEEIAAYFTLKTGNNGLDVRIPLYKEGISENNGSYVRSLLHNPKRGLLHRFGTVLRIPQKEYRASRILR</sequence>
<proteinExistence type="predicted"/>
<gene>
    <name evidence="1" type="ORF">D7Z54_32615</name>
</gene>
<dbReference type="EMBL" id="RBVX01000087">
    <property type="protein sequence ID" value="RSL29193.1"/>
    <property type="molecule type" value="Genomic_DNA"/>
</dbReference>
<reference evidence="1 2" key="1">
    <citation type="submission" date="2018-10" db="EMBL/GenBank/DDBJ databases">
        <title>Draft genome sequence of Bacillus salarius IM0101, isolated from a hypersaline soil in Inner Mongolia, China.</title>
        <authorList>
            <person name="Yamprayoonswat W."/>
            <person name="Boonvisut S."/>
            <person name="Jumpathong W."/>
            <person name="Sittihan S."/>
            <person name="Ruangsuj P."/>
            <person name="Wanthongcharoen S."/>
            <person name="Thongpramul N."/>
            <person name="Pimmason S."/>
            <person name="Yu B."/>
            <person name="Yasawong M."/>
        </authorList>
    </citation>
    <scope>NUCLEOTIDE SEQUENCE [LARGE SCALE GENOMIC DNA]</scope>
    <source>
        <strain evidence="1 2">IM0101</strain>
    </source>
</reference>
<keyword evidence="2" id="KW-1185">Reference proteome</keyword>
<dbReference type="Proteomes" id="UP000275076">
    <property type="component" value="Unassembled WGS sequence"/>
</dbReference>
<comment type="caution">
    <text evidence="1">The sequence shown here is derived from an EMBL/GenBank/DDBJ whole genome shotgun (WGS) entry which is preliminary data.</text>
</comment>
<protein>
    <submittedName>
        <fullName evidence="1">Uncharacterized protein</fullName>
    </submittedName>
</protein>